<dbReference type="GO" id="GO:0045505">
    <property type="term" value="F:dynein intermediate chain binding"/>
    <property type="evidence" value="ECO:0007669"/>
    <property type="project" value="TreeGrafter"/>
</dbReference>
<dbReference type="EMBL" id="JAWDGP010000077">
    <property type="protein sequence ID" value="KAK3803941.1"/>
    <property type="molecule type" value="Genomic_DNA"/>
</dbReference>
<dbReference type="AlphaFoldDB" id="A0AAE1EDW1"/>
<dbReference type="GO" id="GO:0007018">
    <property type="term" value="P:microtubule-based movement"/>
    <property type="evidence" value="ECO:0007669"/>
    <property type="project" value="TreeGrafter"/>
</dbReference>
<gene>
    <name evidence="3" type="ORF">RRG08_059804</name>
</gene>
<organism evidence="3 4">
    <name type="scientific">Elysia crispata</name>
    <name type="common">lettuce slug</name>
    <dbReference type="NCBI Taxonomy" id="231223"/>
    <lineage>
        <taxon>Eukaryota</taxon>
        <taxon>Metazoa</taxon>
        <taxon>Spiralia</taxon>
        <taxon>Lophotrochozoa</taxon>
        <taxon>Mollusca</taxon>
        <taxon>Gastropoda</taxon>
        <taxon>Heterobranchia</taxon>
        <taxon>Euthyneura</taxon>
        <taxon>Panpulmonata</taxon>
        <taxon>Sacoglossa</taxon>
        <taxon>Placobranchoidea</taxon>
        <taxon>Plakobranchidae</taxon>
        <taxon>Elysia</taxon>
    </lineage>
</organism>
<evidence type="ECO:0000313" key="3">
    <source>
        <dbReference type="EMBL" id="KAK3803941.1"/>
    </source>
</evidence>
<dbReference type="GO" id="GO:0005737">
    <property type="term" value="C:cytoplasm"/>
    <property type="evidence" value="ECO:0007669"/>
    <property type="project" value="TreeGrafter"/>
</dbReference>
<feature type="compositionally biased region" description="Basic and acidic residues" evidence="2">
    <location>
        <begin position="100"/>
        <end position="116"/>
    </location>
</feature>
<dbReference type="Proteomes" id="UP001283361">
    <property type="component" value="Unassembled WGS sequence"/>
</dbReference>
<dbReference type="CDD" id="cd21451">
    <property type="entry name" value="DLC-like_TCTEX1D"/>
    <property type="match status" value="1"/>
</dbReference>
<evidence type="ECO:0000256" key="2">
    <source>
        <dbReference type="SAM" id="MobiDB-lite"/>
    </source>
</evidence>
<keyword evidence="4" id="KW-1185">Reference proteome</keyword>
<comment type="similarity">
    <text evidence="1">Belongs to the dynein light chain Tctex-type family.</text>
</comment>
<evidence type="ECO:0000313" key="4">
    <source>
        <dbReference type="Proteomes" id="UP001283361"/>
    </source>
</evidence>
<comment type="caution">
    <text evidence="3">The sequence shown here is derived from an EMBL/GenBank/DDBJ whole genome shotgun (WGS) entry which is preliminary data.</text>
</comment>
<feature type="compositionally biased region" description="Basic and acidic residues" evidence="2">
    <location>
        <begin position="15"/>
        <end position="31"/>
    </location>
</feature>
<feature type="region of interest" description="Disordered" evidence="2">
    <location>
        <begin position="62"/>
        <end position="144"/>
    </location>
</feature>
<evidence type="ECO:0000256" key="1">
    <source>
        <dbReference type="ARBA" id="ARBA00005361"/>
    </source>
</evidence>
<accession>A0AAE1EDW1</accession>
<dbReference type="GO" id="GO:0005868">
    <property type="term" value="C:cytoplasmic dynein complex"/>
    <property type="evidence" value="ECO:0007669"/>
    <property type="project" value="TreeGrafter"/>
</dbReference>
<feature type="compositionally biased region" description="Basic residues" evidence="2">
    <location>
        <begin position="66"/>
        <end position="84"/>
    </location>
</feature>
<dbReference type="Pfam" id="PF03645">
    <property type="entry name" value="Tctex-1"/>
    <property type="match status" value="1"/>
</dbReference>
<dbReference type="InterPro" id="IPR005334">
    <property type="entry name" value="Tctex-1-like"/>
</dbReference>
<feature type="region of interest" description="Disordered" evidence="2">
    <location>
        <begin position="1"/>
        <end position="43"/>
    </location>
</feature>
<sequence>MRSPEGKTGNLHKKDHQEHKSGAEHPEDQTHKNSTVAVSGPHRQRRISQFTKEIPNLGHSSIHQHAQSHGHSQGHGHHHHHHHSEHGERPGRRISHHSHSTSDGHHRDGHSKDGTHKSGHGHHGRARAGSKREHDRHSVATSGDLNPLVEYENTFKLEPDAVFLPGKVKAIIKEVLEENLKGQTYKANLMASRCMALSDIIKERIRQLEMPRFKTVVLVLVGENKEQALSVASLCLWNKDTDNFASCEYSKGNLHVVAMVFGVYQE</sequence>
<name>A0AAE1EDW1_9GAST</name>
<dbReference type="PANTHER" id="PTHR21255">
    <property type="entry name" value="T-COMPLEX-ASSOCIATED-TESTIS-EXPRESSED 1/ DYNEIN LIGHT CHAIN"/>
    <property type="match status" value="1"/>
</dbReference>
<dbReference type="PANTHER" id="PTHR21255:SF7">
    <property type="entry name" value="DYNEIN LIGHT CHAIN TCTEX-TYPE PROTEIN 2B"/>
    <property type="match status" value="1"/>
</dbReference>
<dbReference type="InterPro" id="IPR038586">
    <property type="entry name" value="Tctex-1-like_sf"/>
</dbReference>
<protein>
    <submittedName>
        <fullName evidence="3">Uncharacterized protein</fullName>
    </submittedName>
</protein>
<dbReference type="Gene3D" id="3.30.1140.40">
    <property type="entry name" value="Tctex-1"/>
    <property type="match status" value="1"/>
</dbReference>
<proteinExistence type="inferred from homology"/>
<reference evidence="3" key="1">
    <citation type="journal article" date="2023" name="G3 (Bethesda)">
        <title>A reference genome for the long-term kleptoplast-retaining sea slug Elysia crispata morphotype clarki.</title>
        <authorList>
            <person name="Eastman K.E."/>
            <person name="Pendleton A.L."/>
            <person name="Shaikh M.A."/>
            <person name="Suttiyut T."/>
            <person name="Ogas R."/>
            <person name="Tomko P."/>
            <person name="Gavelis G."/>
            <person name="Widhalm J.R."/>
            <person name="Wisecaver J.H."/>
        </authorList>
    </citation>
    <scope>NUCLEOTIDE SEQUENCE</scope>
    <source>
        <strain evidence="3">ECLA1</strain>
    </source>
</reference>
<feature type="compositionally biased region" description="Basic residues" evidence="2">
    <location>
        <begin position="117"/>
        <end position="129"/>
    </location>
</feature>